<name>A0A2U2DD60_9PSED</name>
<dbReference type="RefSeq" id="WP_109520209.1">
    <property type="nucleotide sequence ID" value="NZ_QFAW01000004.1"/>
</dbReference>
<protein>
    <submittedName>
        <fullName evidence="1">Uncharacterized protein</fullName>
    </submittedName>
</protein>
<proteinExistence type="predicted"/>
<dbReference type="Pfam" id="PF19663">
    <property type="entry name" value="DUF6166"/>
    <property type="match status" value="1"/>
</dbReference>
<sequence>MSEFKRPENGYLGEARSKALLSKNFWVLTRSVDADSADIIVQLKVETTQELISKRTKTVELGYVQSKYFEGKNQVKILRSYVDDPEAPFRKGFFALVHTDDAEDRAVNYFFTAQEIQSHWYLNEAKDHYCFSLTQDREYKDFRNIPPRLMRDAIEEGIRDLKSSVESLISRGFISMNSNTRNIHAPPGKYVLTRPYNCPTAIYIDSEGCSSPLDPRKDVFPYSGYFEWGYEGTAPKFLATSILTHFLGGDIPDNSAIDALFGYLIVRLDRYSPEDHEIDAEMILRALSYIPYPSTDITSQAELKELYEITRKKYDKYLSKS</sequence>
<dbReference type="EMBL" id="QFAW01000004">
    <property type="protein sequence ID" value="PWE47264.1"/>
    <property type="molecule type" value="Genomic_DNA"/>
</dbReference>
<dbReference type="AlphaFoldDB" id="A0A2U2DD60"/>
<dbReference type="Proteomes" id="UP000245056">
    <property type="component" value="Unassembled WGS sequence"/>
</dbReference>
<evidence type="ECO:0000313" key="1">
    <source>
        <dbReference type="EMBL" id="PWE47264.1"/>
    </source>
</evidence>
<comment type="caution">
    <text evidence="1">The sequence shown here is derived from an EMBL/GenBank/DDBJ whole genome shotgun (WGS) entry which is preliminary data.</text>
</comment>
<dbReference type="OrthoDB" id="7068021at2"/>
<organism evidence="1 2">
    <name type="scientific">Pseudomonas prosekii</name>
    <dbReference type="NCBI Taxonomy" id="1148509"/>
    <lineage>
        <taxon>Bacteria</taxon>
        <taxon>Pseudomonadati</taxon>
        <taxon>Pseudomonadota</taxon>
        <taxon>Gammaproteobacteria</taxon>
        <taxon>Pseudomonadales</taxon>
        <taxon>Pseudomonadaceae</taxon>
        <taxon>Pseudomonas</taxon>
    </lineage>
</organism>
<reference evidence="1 2" key="1">
    <citation type="submission" date="2018-05" db="EMBL/GenBank/DDBJ databases">
        <title>Genome sequences of two Antarctic strains of Pseudomonas prosekii: insights into adaptation to extreme conditions.</title>
        <authorList>
            <person name="Snopkova K."/>
            <person name="Dufkova K."/>
            <person name="Cejkova D."/>
            <person name="Sedlacek I."/>
            <person name="Smajs D."/>
        </authorList>
    </citation>
    <scope>NUCLEOTIDE SEQUENCE [LARGE SCALE GENOMIC DNA]</scope>
    <source>
        <strain evidence="1 2">P2673</strain>
    </source>
</reference>
<dbReference type="InterPro" id="IPR046164">
    <property type="entry name" value="DUF6166"/>
</dbReference>
<gene>
    <name evidence="1" type="ORF">C9I49_04130</name>
</gene>
<accession>A0A2U2DD60</accession>
<evidence type="ECO:0000313" key="2">
    <source>
        <dbReference type="Proteomes" id="UP000245056"/>
    </source>
</evidence>